<keyword evidence="3" id="KW-1185">Reference proteome</keyword>
<sequence>MQIFEIALILSFLFQNVRLTVGKYQTTKEFFRVDKNKEIRSMDLEVIGSMSKSQCAAFCVENSDICCEITYVTLSGECKLGSSGCCHKEFNNVSDSNILHPGRKFSDYIYTLSVTNGGVFGDWTYQEFCTKGHYAVGYKMRIEGPDDDRTELNAIEIICGSRGVFLVVTQQVLVSEDGEVGERKYFVQLKHCWSHSLYKCISTISSKVLAVLALHNI</sequence>
<dbReference type="Proteomes" id="UP000507470">
    <property type="component" value="Unassembled WGS sequence"/>
</dbReference>
<organism evidence="2 3">
    <name type="scientific">Mytilus coruscus</name>
    <name type="common">Sea mussel</name>
    <dbReference type="NCBI Taxonomy" id="42192"/>
    <lineage>
        <taxon>Eukaryota</taxon>
        <taxon>Metazoa</taxon>
        <taxon>Spiralia</taxon>
        <taxon>Lophotrochozoa</taxon>
        <taxon>Mollusca</taxon>
        <taxon>Bivalvia</taxon>
        <taxon>Autobranchia</taxon>
        <taxon>Pteriomorphia</taxon>
        <taxon>Mytilida</taxon>
        <taxon>Mytiloidea</taxon>
        <taxon>Mytilidae</taxon>
        <taxon>Mytilinae</taxon>
        <taxon>Mytilus</taxon>
    </lineage>
</organism>
<feature type="chain" id="PRO_5026667467" description="Apple domain-containing protein" evidence="1">
    <location>
        <begin position="20"/>
        <end position="217"/>
    </location>
</feature>
<proteinExistence type="predicted"/>
<gene>
    <name evidence="2" type="ORF">MCOR_38158</name>
</gene>
<name>A0A6J8DB97_MYTCO</name>
<dbReference type="Gene3D" id="2.100.10.20">
    <property type="entry name" value="Vitelline membrane outer layer protein I (VOMI)"/>
    <property type="match status" value="1"/>
</dbReference>
<dbReference type="EMBL" id="CACVKT020006938">
    <property type="protein sequence ID" value="CAC5404360.1"/>
    <property type="molecule type" value="Genomic_DNA"/>
</dbReference>
<reference evidence="2 3" key="1">
    <citation type="submission" date="2020-06" db="EMBL/GenBank/DDBJ databases">
        <authorList>
            <person name="Li R."/>
            <person name="Bekaert M."/>
        </authorList>
    </citation>
    <scope>NUCLEOTIDE SEQUENCE [LARGE SCALE GENOMIC DNA]</scope>
    <source>
        <strain evidence="3">wild</strain>
    </source>
</reference>
<dbReference type="Pfam" id="PF03762">
    <property type="entry name" value="VOMI"/>
    <property type="match status" value="1"/>
</dbReference>
<evidence type="ECO:0000313" key="2">
    <source>
        <dbReference type="EMBL" id="CAC5404360.1"/>
    </source>
</evidence>
<accession>A0A6J8DB97</accession>
<dbReference type="InterPro" id="IPR005515">
    <property type="entry name" value="VOMI"/>
</dbReference>
<dbReference type="OrthoDB" id="6344411at2759"/>
<dbReference type="SUPFAM" id="SSF51092">
    <property type="entry name" value="Vitelline membrane outer protein-I (VMO-I)"/>
    <property type="match status" value="1"/>
</dbReference>
<feature type="signal peptide" evidence="1">
    <location>
        <begin position="1"/>
        <end position="19"/>
    </location>
</feature>
<evidence type="ECO:0000256" key="1">
    <source>
        <dbReference type="SAM" id="SignalP"/>
    </source>
</evidence>
<keyword evidence="1" id="KW-0732">Signal</keyword>
<evidence type="ECO:0000313" key="3">
    <source>
        <dbReference type="Proteomes" id="UP000507470"/>
    </source>
</evidence>
<dbReference type="InterPro" id="IPR036706">
    <property type="entry name" value="VOMI_sf"/>
</dbReference>
<evidence type="ECO:0008006" key="4">
    <source>
        <dbReference type="Google" id="ProtNLM"/>
    </source>
</evidence>
<dbReference type="AlphaFoldDB" id="A0A6J8DB97"/>
<protein>
    <recommendedName>
        <fullName evidence="4">Apple domain-containing protein</fullName>
    </recommendedName>
</protein>